<evidence type="ECO:0000313" key="1">
    <source>
        <dbReference type="EMBL" id="KAG9329151.1"/>
    </source>
</evidence>
<dbReference type="EMBL" id="JAFBMS010001437">
    <property type="protein sequence ID" value="KAG9329151.1"/>
    <property type="molecule type" value="Genomic_DNA"/>
</dbReference>
<reference evidence="1" key="1">
    <citation type="thesis" date="2021" institute="BYU ScholarsArchive" country="Provo, UT, USA">
        <title>Applications of and Algorithms for Genome Assembly and Genomic Analyses with an Emphasis on Marine Teleosts.</title>
        <authorList>
            <person name="Pickett B.D."/>
        </authorList>
    </citation>
    <scope>NUCLEOTIDE SEQUENCE</scope>
    <source>
        <strain evidence="1">HI-2016</strain>
    </source>
</reference>
<comment type="caution">
    <text evidence="1">The sequence shown here is derived from an EMBL/GenBank/DDBJ whole genome shotgun (WGS) entry which is preliminary data.</text>
</comment>
<proteinExistence type="predicted"/>
<organism evidence="1 2">
    <name type="scientific">Albula glossodonta</name>
    <name type="common">roundjaw bonefish</name>
    <dbReference type="NCBI Taxonomy" id="121402"/>
    <lineage>
        <taxon>Eukaryota</taxon>
        <taxon>Metazoa</taxon>
        <taxon>Chordata</taxon>
        <taxon>Craniata</taxon>
        <taxon>Vertebrata</taxon>
        <taxon>Euteleostomi</taxon>
        <taxon>Actinopterygii</taxon>
        <taxon>Neopterygii</taxon>
        <taxon>Teleostei</taxon>
        <taxon>Albuliformes</taxon>
        <taxon>Albulidae</taxon>
        <taxon>Albula</taxon>
    </lineage>
</organism>
<name>A0A8T2MT75_9TELE</name>
<keyword evidence="2" id="KW-1185">Reference proteome</keyword>
<dbReference type="Proteomes" id="UP000824540">
    <property type="component" value="Unassembled WGS sequence"/>
</dbReference>
<gene>
    <name evidence="1" type="ORF">JZ751_007471</name>
</gene>
<sequence>MEKRCLILPLWDEGRVCIQTCANRALMRQATQSAAMFAREDNWHKNISVLASPKVLHCWSGTLETSHNHQHLQGGVPESCMFLGE</sequence>
<protein>
    <submittedName>
        <fullName evidence="1">Uncharacterized protein</fullName>
    </submittedName>
</protein>
<evidence type="ECO:0000313" key="2">
    <source>
        <dbReference type="Proteomes" id="UP000824540"/>
    </source>
</evidence>
<dbReference type="AlphaFoldDB" id="A0A8T2MT75"/>
<accession>A0A8T2MT75</accession>